<dbReference type="SUPFAM" id="SSF54695">
    <property type="entry name" value="POZ domain"/>
    <property type="match status" value="1"/>
</dbReference>
<accession>A0A2I2L502</accession>
<evidence type="ECO:0000259" key="2">
    <source>
        <dbReference type="PROSITE" id="PS50097"/>
    </source>
</evidence>
<evidence type="ECO:0000313" key="3">
    <source>
        <dbReference type="EMBL" id="SNW62613.1"/>
    </source>
</evidence>
<dbReference type="SMART" id="SM00225">
    <property type="entry name" value="BTB"/>
    <property type="match status" value="1"/>
</dbReference>
<dbReference type="GeneID" id="35382527"/>
<protein>
    <submittedName>
        <fullName evidence="3">SKP1/BTB/POZ domain-containing protein</fullName>
    </submittedName>
</protein>
<dbReference type="PANTHER" id="PTHR24410">
    <property type="entry name" value="HL07962P-RELATED"/>
    <property type="match status" value="1"/>
</dbReference>
<organism evidence="3">
    <name type="scientific">Orpheovirus IHUMI-LCC2</name>
    <dbReference type="NCBI Taxonomy" id="2023057"/>
    <lineage>
        <taxon>Viruses</taxon>
        <taxon>Varidnaviria</taxon>
        <taxon>Bamfordvirae</taxon>
        <taxon>Nucleocytoviricota</taxon>
        <taxon>Megaviricetes</taxon>
        <taxon>Pimascovirales</taxon>
        <taxon>Ocovirineae</taxon>
        <taxon>Orpheoviridae</taxon>
        <taxon>Alphaorpheovirus</taxon>
        <taxon>Alphaorpheovirus massiliense</taxon>
    </lineage>
</organism>
<name>A0A2I2L502_9VIRU</name>
<dbReference type="RefSeq" id="YP_009448915.1">
    <property type="nucleotide sequence ID" value="NC_036594.1"/>
</dbReference>
<dbReference type="InterPro" id="IPR000210">
    <property type="entry name" value="BTB/POZ_dom"/>
</dbReference>
<dbReference type="PANTHER" id="PTHR24410:SF23">
    <property type="entry name" value="BTB DOMAIN-CONTAINING PROTEIN-RELATED"/>
    <property type="match status" value="1"/>
</dbReference>
<proteinExistence type="inferred from homology"/>
<dbReference type="InterPro" id="IPR011333">
    <property type="entry name" value="SKP1/BTB/POZ_sf"/>
</dbReference>
<reference evidence="3" key="1">
    <citation type="submission" date="2017-08" db="EMBL/GenBank/DDBJ databases">
        <authorList>
            <consortium name="Urmite Genomes"/>
        </authorList>
    </citation>
    <scope>NUCLEOTIDE SEQUENCE [LARGE SCALE GENOMIC DNA]</scope>
    <source>
        <strain evidence="3">IHUMI-LCC2</strain>
    </source>
</reference>
<sequence>MLHKKNLYNNETFSDIKIKCKGEDGHEKQWHAHKVILCKYSNVLYKKFTIDMKDKHEDTIYVDWEPSVTEFILKFLYGCEYINKDYSDMEWKMKLYGVTHYWEIQKICSHIESELKKSIKNDNVDEDSFISLCKDGMLYENIKDLVYKYIKRNFLKLSSELCVISLEDLISGLGRHDLAFVNKNAYQIYLKLKEWSRVHKGNYDKEEFIKAVKKFVYFKQFTVDQTFGVNMKKYCGKLKDIKSGVVPQIFPIPNFLPSLKPIAPGTLRPGSIPGFNNDIIPNLDIPTSYICKYIKNNGNRCPENTLEFDDYCDTHLKRVVGQKTCQNEKDGKRCGNNVKNIGYEYCGAHVNKRERKGLPVKSAFPRAQLSDKPKIGLVPDLTNPSRFIDVTRKLYLKRGLGGKLVYYAKRGSNDEELPIPTHIKHALLEEGFDIE</sequence>
<dbReference type="KEGG" id="vg:35382527"/>
<dbReference type="Proteomes" id="UP000236316">
    <property type="component" value="Segment"/>
</dbReference>
<dbReference type="Pfam" id="PF00651">
    <property type="entry name" value="BTB"/>
    <property type="match status" value="1"/>
</dbReference>
<dbReference type="CDD" id="cd18186">
    <property type="entry name" value="BTB_POZ_ZBTB_KLHL-like"/>
    <property type="match status" value="1"/>
</dbReference>
<dbReference type="InterPro" id="IPR051481">
    <property type="entry name" value="BTB-POZ/Galectin-3-binding"/>
</dbReference>
<dbReference type="PROSITE" id="PS50097">
    <property type="entry name" value="BTB"/>
    <property type="match status" value="1"/>
</dbReference>
<comment type="similarity">
    <text evidence="1">Belongs to the mimivirus BTB/WD family.</text>
</comment>
<gene>
    <name evidence="3" type="ORF">ORPV_709</name>
</gene>
<dbReference type="EMBL" id="LT906555">
    <property type="protein sequence ID" value="SNW62613.1"/>
    <property type="molecule type" value="Genomic_DNA"/>
</dbReference>
<evidence type="ECO:0000313" key="4">
    <source>
        <dbReference type="Proteomes" id="UP000236316"/>
    </source>
</evidence>
<dbReference type="Gene3D" id="3.30.710.10">
    <property type="entry name" value="Potassium Channel Kv1.1, Chain A"/>
    <property type="match status" value="1"/>
</dbReference>
<keyword evidence="4" id="KW-1185">Reference proteome</keyword>
<evidence type="ECO:0000256" key="1">
    <source>
        <dbReference type="ARBA" id="ARBA00006497"/>
    </source>
</evidence>
<feature type="domain" description="BTB" evidence="2">
    <location>
        <begin position="14"/>
        <end position="77"/>
    </location>
</feature>